<reference evidence="1" key="2">
    <citation type="submission" date="2012-06" db="EMBL/GenBank/DDBJ databases">
        <authorList>
            <person name="Yu Y."/>
            <person name="Currie J."/>
            <person name="Lomeli R."/>
            <person name="Angelova A."/>
            <person name="Collura K."/>
            <person name="Wissotski M."/>
            <person name="Campos D."/>
            <person name="Kudrna D."/>
            <person name="Golser W."/>
            <person name="Ashely E."/>
            <person name="Descour A."/>
            <person name="Fernandes J."/>
            <person name="Soderlund C."/>
            <person name="Walbot V."/>
        </authorList>
    </citation>
    <scope>NUCLEOTIDE SEQUENCE</scope>
    <source>
        <strain evidence="1">B73</strain>
    </source>
</reference>
<evidence type="ECO:0000313" key="1">
    <source>
        <dbReference type="EMBL" id="ACR36627.1"/>
    </source>
</evidence>
<organism evidence="1">
    <name type="scientific">Zea mays</name>
    <name type="common">Maize</name>
    <dbReference type="NCBI Taxonomy" id="4577"/>
    <lineage>
        <taxon>Eukaryota</taxon>
        <taxon>Viridiplantae</taxon>
        <taxon>Streptophyta</taxon>
        <taxon>Embryophyta</taxon>
        <taxon>Tracheophyta</taxon>
        <taxon>Spermatophyta</taxon>
        <taxon>Magnoliopsida</taxon>
        <taxon>Liliopsida</taxon>
        <taxon>Poales</taxon>
        <taxon>Poaceae</taxon>
        <taxon>PACMAD clade</taxon>
        <taxon>Panicoideae</taxon>
        <taxon>Andropogonodae</taxon>
        <taxon>Andropogoneae</taxon>
        <taxon>Tripsacinae</taxon>
        <taxon>Zea</taxon>
    </lineage>
</organism>
<name>C4J627_MAIZE</name>
<protein>
    <submittedName>
        <fullName evidence="1">Uncharacterized protein</fullName>
    </submittedName>
</protein>
<dbReference type="EMBL" id="BT086274">
    <property type="protein sequence ID" value="ACR36627.1"/>
    <property type="molecule type" value="mRNA"/>
</dbReference>
<dbReference type="AlphaFoldDB" id="C4J627"/>
<accession>C4J627</accession>
<reference evidence="1" key="1">
    <citation type="journal article" date="2009" name="PLoS Genet.">
        <title>Sequencing, mapping, and analysis of 27,455 maize full-length cDNAs.</title>
        <authorList>
            <person name="Soderlund C."/>
            <person name="Descour A."/>
            <person name="Kudrna D."/>
            <person name="Bomhoff M."/>
            <person name="Boyd L."/>
            <person name="Currie J."/>
            <person name="Angelova A."/>
            <person name="Collura K."/>
            <person name="Wissotski M."/>
            <person name="Ashley E."/>
            <person name="Morrow D."/>
            <person name="Fernandes J."/>
            <person name="Walbot V."/>
            <person name="Yu Y."/>
        </authorList>
    </citation>
    <scope>NUCLEOTIDE SEQUENCE</scope>
    <source>
        <strain evidence="1">B73</strain>
    </source>
</reference>
<proteinExistence type="evidence at transcript level"/>
<sequence length="125" mass="13158">MACICIRLLGASSNCGGSTAAALAEVEEDVGAAVGVHGRDVDATVGGVPDALLALWVAPDRREVQALALRRVRHVAETTLVAAWPRARSGGVHGGDCRPSSFLLRPFAEWQSCKDDDDNSQCDDE</sequence>